<evidence type="ECO:0000256" key="6">
    <source>
        <dbReference type="RuleBase" id="RU362125"/>
    </source>
</evidence>
<dbReference type="SUPFAM" id="SSF47203">
    <property type="entry name" value="Acyl-CoA dehydrogenase C-terminal domain-like"/>
    <property type="match status" value="1"/>
</dbReference>
<feature type="domain" description="Acyl-CoA dehydrogenase/oxidase C-terminal" evidence="7">
    <location>
        <begin position="222"/>
        <end position="361"/>
    </location>
</feature>
<dbReference type="Pfam" id="PF00441">
    <property type="entry name" value="Acyl-CoA_dh_1"/>
    <property type="match status" value="1"/>
</dbReference>
<dbReference type="KEGG" id="mxe:MYXE_42550"/>
<dbReference type="Gene3D" id="2.40.110.10">
    <property type="entry name" value="Butyryl-CoA Dehydrogenase, subunit A, domain 2"/>
    <property type="match status" value="1"/>
</dbReference>
<organism evidence="10 11">
    <name type="scientific">Mycobacterium xenopi</name>
    <dbReference type="NCBI Taxonomy" id="1789"/>
    <lineage>
        <taxon>Bacteria</taxon>
        <taxon>Bacillati</taxon>
        <taxon>Actinomycetota</taxon>
        <taxon>Actinomycetes</taxon>
        <taxon>Mycobacteriales</taxon>
        <taxon>Mycobacteriaceae</taxon>
        <taxon>Mycobacterium</taxon>
    </lineage>
</organism>
<evidence type="ECO:0000259" key="7">
    <source>
        <dbReference type="Pfam" id="PF00441"/>
    </source>
</evidence>
<keyword evidence="3 6" id="KW-0285">Flavoprotein</keyword>
<dbReference type="Gene3D" id="1.20.140.10">
    <property type="entry name" value="Butyryl-CoA Dehydrogenase, subunit A, domain 3"/>
    <property type="match status" value="1"/>
</dbReference>
<dbReference type="InterPro" id="IPR013786">
    <property type="entry name" value="AcylCoA_DH/ox_N"/>
</dbReference>
<dbReference type="Proteomes" id="UP000464624">
    <property type="component" value="Chromosome"/>
</dbReference>
<keyword evidence="5 6" id="KW-0560">Oxidoreductase</keyword>
<reference evidence="10 11" key="1">
    <citation type="submission" date="2019-12" db="EMBL/GenBank/DDBJ databases">
        <title>Complete genome sequence of Mycolicibacterium xenopi str. JCM15661T.</title>
        <authorList>
            <person name="Yoshida M."/>
            <person name="Fukano H."/>
            <person name="Asakura T."/>
            <person name="Hoshino Y."/>
        </authorList>
    </citation>
    <scope>NUCLEOTIDE SEQUENCE [LARGE SCALE GENOMIC DNA]</scope>
    <source>
        <strain evidence="10 11">JCM 15661T</strain>
    </source>
</reference>
<dbReference type="InterPro" id="IPR009075">
    <property type="entry name" value="AcylCo_DH/oxidase_C"/>
</dbReference>
<feature type="domain" description="Acyl-CoA dehydrogenase/oxidase N-terminal" evidence="9">
    <location>
        <begin position="39"/>
        <end position="112"/>
    </location>
</feature>
<accession>A0AAD1H576</accession>
<dbReference type="InterPro" id="IPR009100">
    <property type="entry name" value="AcylCoA_DH/oxidase_NM_dom_sf"/>
</dbReference>
<dbReference type="EMBL" id="AP022314">
    <property type="protein sequence ID" value="BBU24465.1"/>
    <property type="molecule type" value="Genomic_DNA"/>
</dbReference>
<sequence>MTEQPAAAGAVDLDAQVEALVCRYPPGDCDRQTFLGARFDAGLAWVWAAPQDGGAQADRSLQSRVERRLAAAGAPIAFRYNPIGLGMVAPALFAHGEPEQRSRYLRALFTGEEIWCQLFSEPSAGSDVAGLATRARRDGDNWVVNGQKVWTSAAQHARRGLLIARTDPDVPKHAGLTAFVVDMTAPGIDVRPLRQITGDAEFNEVYLTDVRIADRDRIGEVGQGWQVATTMLMNERVALGGAMAAGGERPGVRILDAYRAAARPDKARRDRAVQLWVEANVVALTATRLAAETGRGQPGPMGSVLKLAGAEHNQRVTEYLLDLQGLASSNDTVRDYLRARANTIEGGTSEIMRNILGERVLGLPAEARVDKNVAWRDVPR</sequence>
<dbReference type="PANTHER" id="PTHR43292:SF4">
    <property type="entry name" value="ACYL-COA DEHYDROGENASE FADE34"/>
    <property type="match status" value="1"/>
</dbReference>
<dbReference type="GO" id="GO:0016627">
    <property type="term" value="F:oxidoreductase activity, acting on the CH-CH group of donors"/>
    <property type="evidence" value="ECO:0007669"/>
    <property type="project" value="InterPro"/>
</dbReference>
<dbReference type="InterPro" id="IPR036250">
    <property type="entry name" value="AcylCo_DH-like_C"/>
</dbReference>
<dbReference type="InterPro" id="IPR046373">
    <property type="entry name" value="Acyl-CoA_Oxase/DH_mid-dom_sf"/>
</dbReference>
<dbReference type="InterPro" id="IPR052161">
    <property type="entry name" value="Mycobact_Acyl-CoA_DH"/>
</dbReference>
<dbReference type="Pfam" id="PF02770">
    <property type="entry name" value="Acyl-CoA_dh_M"/>
    <property type="match status" value="1"/>
</dbReference>
<dbReference type="SUPFAM" id="SSF56645">
    <property type="entry name" value="Acyl-CoA dehydrogenase NM domain-like"/>
    <property type="match status" value="1"/>
</dbReference>
<dbReference type="PANTHER" id="PTHR43292">
    <property type="entry name" value="ACYL-COA DEHYDROGENASE"/>
    <property type="match status" value="1"/>
</dbReference>
<dbReference type="RefSeq" id="WP_085193896.1">
    <property type="nucleotide sequence ID" value="NZ_AP022314.1"/>
</dbReference>
<protein>
    <submittedName>
        <fullName evidence="10">Acyl-CoA dehydrogenase</fullName>
    </submittedName>
</protein>
<dbReference type="FunFam" id="2.40.110.10:FF:000011">
    <property type="entry name" value="Acyl-CoA dehydrogenase FadE34"/>
    <property type="match status" value="1"/>
</dbReference>
<comment type="similarity">
    <text evidence="2 6">Belongs to the acyl-CoA dehydrogenase family.</text>
</comment>
<evidence type="ECO:0000256" key="5">
    <source>
        <dbReference type="ARBA" id="ARBA00023002"/>
    </source>
</evidence>
<evidence type="ECO:0000256" key="4">
    <source>
        <dbReference type="ARBA" id="ARBA00022827"/>
    </source>
</evidence>
<evidence type="ECO:0000313" key="10">
    <source>
        <dbReference type="EMBL" id="BBU24465.1"/>
    </source>
</evidence>
<gene>
    <name evidence="10" type="ORF">MYXE_42550</name>
</gene>
<dbReference type="InterPro" id="IPR006091">
    <property type="entry name" value="Acyl-CoA_Oxase/DH_mid-dom"/>
</dbReference>
<dbReference type="GO" id="GO:0050660">
    <property type="term" value="F:flavin adenine dinucleotide binding"/>
    <property type="evidence" value="ECO:0007669"/>
    <property type="project" value="InterPro"/>
</dbReference>
<evidence type="ECO:0000256" key="1">
    <source>
        <dbReference type="ARBA" id="ARBA00001974"/>
    </source>
</evidence>
<evidence type="ECO:0000259" key="8">
    <source>
        <dbReference type="Pfam" id="PF02770"/>
    </source>
</evidence>
<dbReference type="InterPro" id="IPR037069">
    <property type="entry name" value="AcylCoA_DH/ox_N_sf"/>
</dbReference>
<keyword evidence="4 6" id="KW-0274">FAD</keyword>
<evidence type="ECO:0000256" key="3">
    <source>
        <dbReference type="ARBA" id="ARBA00022630"/>
    </source>
</evidence>
<dbReference type="Pfam" id="PF02771">
    <property type="entry name" value="Acyl-CoA_dh_N"/>
    <property type="match status" value="1"/>
</dbReference>
<evidence type="ECO:0000313" key="11">
    <source>
        <dbReference type="Proteomes" id="UP000464624"/>
    </source>
</evidence>
<feature type="domain" description="Acyl-CoA oxidase/dehydrogenase middle" evidence="8">
    <location>
        <begin position="116"/>
        <end position="210"/>
    </location>
</feature>
<proteinExistence type="inferred from homology"/>
<dbReference type="GO" id="GO:0005886">
    <property type="term" value="C:plasma membrane"/>
    <property type="evidence" value="ECO:0007669"/>
    <property type="project" value="TreeGrafter"/>
</dbReference>
<name>A0AAD1H576_MYCXE</name>
<comment type="cofactor">
    <cofactor evidence="1 6">
        <name>FAD</name>
        <dbReference type="ChEBI" id="CHEBI:57692"/>
    </cofactor>
</comment>
<evidence type="ECO:0000256" key="2">
    <source>
        <dbReference type="ARBA" id="ARBA00009347"/>
    </source>
</evidence>
<dbReference type="Gene3D" id="1.10.540.10">
    <property type="entry name" value="Acyl-CoA dehydrogenase/oxidase, N-terminal domain"/>
    <property type="match status" value="1"/>
</dbReference>
<evidence type="ECO:0000259" key="9">
    <source>
        <dbReference type="Pfam" id="PF02771"/>
    </source>
</evidence>
<dbReference type="AlphaFoldDB" id="A0AAD1H576"/>